<proteinExistence type="predicted"/>
<organism evidence="1 2">
    <name type="scientific">Trifolium medium</name>
    <dbReference type="NCBI Taxonomy" id="97028"/>
    <lineage>
        <taxon>Eukaryota</taxon>
        <taxon>Viridiplantae</taxon>
        <taxon>Streptophyta</taxon>
        <taxon>Embryophyta</taxon>
        <taxon>Tracheophyta</taxon>
        <taxon>Spermatophyta</taxon>
        <taxon>Magnoliopsida</taxon>
        <taxon>eudicotyledons</taxon>
        <taxon>Gunneridae</taxon>
        <taxon>Pentapetalae</taxon>
        <taxon>rosids</taxon>
        <taxon>fabids</taxon>
        <taxon>Fabales</taxon>
        <taxon>Fabaceae</taxon>
        <taxon>Papilionoideae</taxon>
        <taxon>50 kb inversion clade</taxon>
        <taxon>NPAAA clade</taxon>
        <taxon>Hologalegina</taxon>
        <taxon>IRL clade</taxon>
        <taxon>Trifolieae</taxon>
        <taxon>Trifolium</taxon>
    </lineage>
</organism>
<sequence length="40" mass="4113">SETASGFGGGGGEAVVLWVYGGEAERKSCGHGRNEEVEDE</sequence>
<keyword evidence="2" id="KW-1185">Reference proteome</keyword>
<dbReference type="Proteomes" id="UP000265520">
    <property type="component" value="Unassembled WGS sequence"/>
</dbReference>
<accession>A0A392RMI2</accession>
<feature type="non-terminal residue" evidence="1">
    <location>
        <position position="1"/>
    </location>
</feature>
<reference evidence="1 2" key="1">
    <citation type="journal article" date="2018" name="Front. Plant Sci.">
        <title>Red Clover (Trifolium pratense) and Zigzag Clover (T. medium) - A Picture of Genomic Similarities and Differences.</title>
        <authorList>
            <person name="Dluhosova J."/>
            <person name="Istvanek J."/>
            <person name="Nedelnik J."/>
            <person name="Repkova J."/>
        </authorList>
    </citation>
    <scope>NUCLEOTIDE SEQUENCE [LARGE SCALE GENOMIC DNA]</scope>
    <source>
        <strain evidence="2">cv. 10/8</strain>
        <tissue evidence="1">Leaf</tissue>
    </source>
</reference>
<dbReference type="EMBL" id="LXQA010248958">
    <property type="protein sequence ID" value="MCI37841.1"/>
    <property type="molecule type" value="Genomic_DNA"/>
</dbReference>
<evidence type="ECO:0000313" key="2">
    <source>
        <dbReference type="Proteomes" id="UP000265520"/>
    </source>
</evidence>
<protein>
    <submittedName>
        <fullName evidence="1">Uncharacterized protein</fullName>
    </submittedName>
</protein>
<comment type="caution">
    <text evidence="1">The sequence shown here is derived from an EMBL/GenBank/DDBJ whole genome shotgun (WGS) entry which is preliminary data.</text>
</comment>
<dbReference type="AlphaFoldDB" id="A0A392RMI2"/>
<name>A0A392RMI2_9FABA</name>
<evidence type="ECO:0000313" key="1">
    <source>
        <dbReference type="EMBL" id="MCI37841.1"/>
    </source>
</evidence>